<proteinExistence type="predicted"/>
<evidence type="ECO:0000313" key="2">
    <source>
        <dbReference type="EMBL" id="PYE84159.1"/>
    </source>
</evidence>
<evidence type="ECO:0000313" key="3">
    <source>
        <dbReference type="Proteomes" id="UP000248311"/>
    </source>
</evidence>
<dbReference type="Proteomes" id="UP000248311">
    <property type="component" value="Unassembled WGS sequence"/>
</dbReference>
<evidence type="ECO:0000256" key="1">
    <source>
        <dbReference type="SAM" id="SignalP"/>
    </source>
</evidence>
<gene>
    <name evidence="2" type="ORF">DFP88_103526</name>
</gene>
<keyword evidence="3" id="KW-1185">Reference proteome</keyword>
<keyword evidence="1" id="KW-0732">Signal</keyword>
<feature type="signal peptide" evidence="1">
    <location>
        <begin position="1"/>
        <end position="19"/>
    </location>
</feature>
<name>A0A318SUZ8_9RHOB</name>
<dbReference type="OrthoDB" id="7651719at2"/>
<dbReference type="EMBL" id="QJTE01000003">
    <property type="protein sequence ID" value="PYE84159.1"/>
    <property type="molecule type" value="Genomic_DNA"/>
</dbReference>
<accession>A0A318SUZ8</accession>
<protein>
    <submittedName>
        <fullName evidence="2">Uncharacterized protein</fullName>
    </submittedName>
</protein>
<sequence length="218" mass="22434">MRILILALSMFFTLVSAAAADTARCRASVNGQERLIEYDTDIDFGTQRSLRERLTALPGRSWSRAWGEPVACDSRVLFAFLAVELPPEEVEGWCLATDPDDAGWLLVPGERGASSRCSVAVCDRITAAASEAAGAAAHIGAMALGAQPQEDPEEGRSLMHSTGAAVMRGSARYLAANIVQGSGTLASGLGTAMAAPAAIGAAAASVVVVGGAVYYCSG</sequence>
<dbReference type="RefSeq" id="WP_110814754.1">
    <property type="nucleotide sequence ID" value="NZ_QJTE01000003.1"/>
</dbReference>
<reference evidence="2 3" key="1">
    <citation type="submission" date="2018-06" db="EMBL/GenBank/DDBJ databases">
        <title>Genomic Encyclopedia of Type Strains, Phase III (KMG-III): the genomes of soil and plant-associated and newly described type strains.</title>
        <authorList>
            <person name="Whitman W."/>
        </authorList>
    </citation>
    <scope>NUCLEOTIDE SEQUENCE [LARGE SCALE GENOMIC DNA]</scope>
    <source>
        <strain evidence="2 3">CECT 9025</strain>
    </source>
</reference>
<comment type="caution">
    <text evidence="2">The sequence shown here is derived from an EMBL/GenBank/DDBJ whole genome shotgun (WGS) entry which is preliminary data.</text>
</comment>
<feature type="chain" id="PRO_5016366746" evidence="1">
    <location>
        <begin position="20"/>
        <end position="218"/>
    </location>
</feature>
<organism evidence="2 3">
    <name type="scientific">Pseudoroseicyclus aestuarii</name>
    <dbReference type="NCBI Taxonomy" id="1795041"/>
    <lineage>
        <taxon>Bacteria</taxon>
        <taxon>Pseudomonadati</taxon>
        <taxon>Pseudomonadota</taxon>
        <taxon>Alphaproteobacteria</taxon>
        <taxon>Rhodobacterales</taxon>
        <taxon>Paracoccaceae</taxon>
        <taxon>Pseudoroseicyclus</taxon>
    </lineage>
</organism>
<dbReference type="AlphaFoldDB" id="A0A318SUZ8"/>